<dbReference type="Pfam" id="PF09338">
    <property type="entry name" value="Gly_reductase"/>
    <property type="match status" value="1"/>
</dbReference>
<evidence type="ECO:0000313" key="1">
    <source>
        <dbReference type="EMBL" id="UOF89004.1"/>
    </source>
</evidence>
<dbReference type="RefSeq" id="WP_347435686.1">
    <property type="nucleotide sequence ID" value="NZ_CP089291.1"/>
</dbReference>
<name>A0ABY4CF62_9BACL</name>
<accession>A0ABY4CF62</accession>
<sequence>MKLQINKFYVNDIQFAGKTEFRAGILTINYHELSDIALSLGYESVSLEIARPGENCRIVHIMDIVQPRWKPNRPFAYSGACGSVPYAAGENVTHVLDGMAIIQTGVTEGIQEGIIDMSGTGAKYSIFSQTINLVINGTFSRELTREEYDRMQRDCLFHISNYLAAATQAAMPDQIEEYDWKLVDQTNTELPRIGYVYHVQAQGSLRDTFVYGASARNTLPFFMSPLEVLDGAIQSGNYVIACNKNPTYLHVLNPIVTELLERHGRELHFVGIVVTTEYSNLIDKTRSATLVANMLGSLGADGAIVTKEGGGHADTDLMLVSEACNQHGIKTTLIVNESAGSNGDMPPLIDFHESADGIVTMGNNDAVIHLDTVSRVLGGDSLQGMAANPHDCLSLPLAKIYASTNPLGVSPMTCIEN</sequence>
<dbReference type="Proteomes" id="UP000830167">
    <property type="component" value="Chromosome"/>
</dbReference>
<gene>
    <name evidence="1" type="ORF">LSG31_13830</name>
</gene>
<dbReference type="InterPro" id="IPR015417">
    <property type="entry name" value="Gly_reductase_pB_sua/b"/>
</dbReference>
<protein>
    <submittedName>
        <fullName evidence="1">Glycine/sarcosine/betaine reductase component B subunit</fullName>
    </submittedName>
</protein>
<evidence type="ECO:0000313" key="2">
    <source>
        <dbReference type="Proteomes" id="UP000830167"/>
    </source>
</evidence>
<reference evidence="1" key="1">
    <citation type="submission" date="2021-12" db="EMBL/GenBank/DDBJ databases">
        <title>Alicyclobacillaceae gen. nov., sp. nov., isolated from chalcocite enrichment system.</title>
        <authorList>
            <person name="Jiang Z."/>
        </authorList>
    </citation>
    <scope>NUCLEOTIDE SEQUENCE</scope>
    <source>
        <strain evidence="1">MYW30-H2</strain>
    </source>
</reference>
<proteinExistence type="predicted"/>
<organism evidence="1 2">
    <name type="scientific">Fodinisporobacter ferrooxydans</name>
    <dbReference type="NCBI Taxonomy" id="2901836"/>
    <lineage>
        <taxon>Bacteria</taxon>
        <taxon>Bacillati</taxon>
        <taxon>Bacillota</taxon>
        <taxon>Bacilli</taxon>
        <taxon>Bacillales</taxon>
        <taxon>Alicyclobacillaceae</taxon>
        <taxon>Fodinisporobacter</taxon>
    </lineage>
</organism>
<keyword evidence="2" id="KW-1185">Reference proteome</keyword>
<dbReference type="EMBL" id="CP089291">
    <property type="protein sequence ID" value="UOF89004.1"/>
    <property type="molecule type" value="Genomic_DNA"/>
</dbReference>